<dbReference type="Pfam" id="PF08275">
    <property type="entry name" value="DNAG_N"/>
    <property type="match status" value="1"/>
</dbReference>
<dbReference type="Pfam" id="PF13155">
    <property type="entry name" value="Toprim_2"/>
    <property type="match status" value="1"/>
</dbReference>
<evidence type="ECO:0000256" key="3">
    <source>
        <dbReference type="ARBA" id="ARBA00022679"/>
    </source>
</evidence>
<dbReference type="InterPro" id="IPR030846">
    <property type="entry name" value="DnaG_bac"/>
</dbReference>
<dbReference type="InterPro" id="IPR034151">
    <property type="entry name" value="TOPRIM_DnaG_bac"/>
</dbReference>
<keyword evidence="3 12" id="KW-0808">Transferase</keyword>
<comment type="catalytic activity">
    <reaction evidence="12">
        <text>ssDNA + n NTP = ssDNA/pppN(pN)n-1 hybrid + (n-1) diphosphate.</text>
        <dbReference type="EC" id="2.7.7.101"/>
    </reaction>
</comment>
<evidence type="ECO:0000256" key="7">
    <source>
        <dbReference type="ARBA" id="ARBA00022771"/>
    </source>
</evidence>
<dbReference type="GO" id="GO:0008270">
    <property type="term" value="F:zinc ion binding"/>
    <property type="evidence" value="ECO:0007669"/>
    <property type="project" value="UniProtKB-UniRule"/>
</dbReference>
<dbReference type="PROSITE" id="PS50880">
    <property type="entry name" value="TOPRIM"/>
    <property type="match status" value="1"/>
</dbReference>
<dbReference type="EC" id="2.7.7.101" evidence="12"/>
<evidence type="ECO:0000256" key="9">
    <source>
        <dbReference type="ARBA" id="ARBA00022842"/>
    </source>
</evidence>
<dbReference type="GO" id="GO:0006269">
    <property type="term" value="P:DNA replication, synthesis of primer"/>
    <property type="evidence" value="ECO:0007669"/>
    <property type="project" value="UniProtKB-UniRule"/>
</dbReference>
<dbReference type="FunFam" id="3.90.580.10:FF:000001">
    <property type="entry name" value="DNA primase"/>
    <property type="match status" value="1"/>
</dbReference>
<dbReference type="Gene3D" id="3.90.580.10">
    <property type="entry name" value="Zinc finger, CHC2-type domain"/>
    <property type="match status" value="1"/>
</dbReference>
<comment type="caution">
    <text evidence="17">The sequence shown here is derived from an EMBL/GenBank/DDBJ whole genome shotgun (WGS) entry which is preliminary data.</text>
</comment>
<dbReference type="EMBL" id="LBWP01000002">
    <property type="protein sequence ID" value="KKR11831.1"/>
    <property type="molecule type" value="Genomic_DNA"/>
</dbReference>
<evidence type="ECO:0000256" key="10">
    <source>
        <dbReference type="ARBA" id="ARBA00023125"/>
    </source>
</evidence>
<dbReference type="CDD" id="cd03364">
    <property type="entry name" value="TOPRIM_DnaG_primases"/>
    <property type="match status" value="1"/>
</dbReference>
<dbReference type="Gene3D" id="3.90.980.10">
    <property type="entry name" value="DNA primase, catalytic core, N-terminal domain"/>
    <property type="match status" value="1"/>
</dbReference>
<comment type="subunit">
    <text evidence="12">Monomer. Interacts with DnaB.</text>
</comment>
<keyword evidence="4 12" id="KW-0548">Nucleotidyltransferase</keyword>
<dbReference type="GO" id="GO:0003899">
    <property type="term" value="F:DNA-directed RNA polymerase activity"/>
    <property type="evidence" value="ECO:0007669"/>
    <property type="project" value="UniProtKB-UniRule"/>
</dbReference>
<dbReference type="Gene3D" id="1.20.50.20">
    <property type="entry name" value="DnaG, RNA polymerase domain, helical bundle"/>
    <property type="match status" value="1"/>
</dbReference>
<evidence type="ECO:0000256" key="1">
    <source>
        <dbReference type="ARBA" id="ARBA00022478"/>
    </source>
</evidence>
<evidence type="ECO:0000259" key="16">
    <source>
        <dbReference type="PROSITE" id="PS50880"/>
    </source>
</evidence>
<dbReference type="SUPFAM" id="SSF56731">
    <property type="entry name" value="DNA primase core"/>
    <property type="match status" value="1"/>
</dbReference>
<evidence type="ECO:0000256" key="8">
    <source>
        <dbReference type="ARBA" id="ARBA00022833"/>
    </source>
</evidence>
<dbReference type="SUPFAM" id="SSF57783">
    <property type="entry name" value="Zinc beta-ribbon"/>
    <property type="match status" value="1"/>
</dbReference>
<comment type="cofactor">
    <cofactor evidence="12 13 14">
        <name>Zn(2+)</name>
        <dbReference type="ChEBI" id="CHEBI:29105"/>
    </cofactor>
    <text evidence="12 13 14">Binds 1 zinc ion per monomer.</text>
</comment>
<dbReference type="SMART" id="SM00400">
    <property type="entry name" value="ZnF_CHCC"/>
    <property type="match status" value="1"/>
</dbReference>
<protein>
    <recommendedName>
        <fullName evidence="12 13">DNA primase</fullName>
        <ecNumber evidence="12">2.7.7.101</ecNumber>
    </recommendedName>
</protein>
<dbReference type="InterPro" id="IPR019475">
    <property type="entry name" value="DNA_primase_DnaB-bd"/>
</dbReference>
<evidence type="ECO:0000313" key="17">
    <source>
        <dbReference type="EMBL" id="KKR11831.1"/>
    </source>
</evidence>
<keyword evidence="7 12" id="KW-0863">Zinc-finger</keyword>
<feature type="zinc finger region" description="CHC2-type" evidence="12 14">
    <location>
        <begin position="35"/>
        <end position="59"/>
    </location>
</feature>
<keyword evidence="15" id="KW-0175">Coiled coil</keyword>
<keyword evidence="5 12" id="KW-0235">DNA replication</keyword>
<dbReference type="GO" id="GO:1990077">
    <property type="term" value="C:primosome complex"/>
    <property type="evidence" value="ECO:0007669"/>
    <property type="project" value="UniProtKB-KW"/>
</dbReference>
<dbReference type="InterPro" id="IPR006171">
    <property type="entry name" value="TOPRIM_dom"/>
</dbReference>
<dbReference type="Gene3D" id="3.40.1360.10">
    <property type="match status" value="1"/>
</dbReference>
<dbReference type="NCBIfam" id="TIGR01391">
    <property type="entry name" value="dnaG"/>
    <property type="match status" value="1"/>
</dbReference>
<keyword evidence="9" id="KW-0460">Magnesium</keyword>
<dbReference type="STRING" id="1618550.UT39_C0002G0012"/>
<keyword evidence="6 12" id="KW-0479">Metal-binding</keyword>
<keyword evidence="10 12" id="KW-0238">DNA-binding</keyword>
<dbReference type="InterPro" id="IPR002694">
    <property type="entry name" value="Znf_CHC2"/>
</dbReference>
<dbReference type="HAMAP" id="MF_00974">
    <property type="entry name" value="DNA_primase_DnaG"/>
    <property type="match status" value="1"/>
</dbReference>
<dbReference type="InterPro" id="IPR050219">
    <property type="entry name" value="DnaG_primase"/>
</dbReference>
<evidence type="ECO:0000256" key="11">
    <source>
        <dbReference type="ARBA" id="ARBA00023163"/>
    </source>
</evidence>
<evidence type="ECO:0000256" key="13">
    <source>
        <dbReference type="PIRNR" id="PIRNR002811"/>
    </source>
</evidence>
<dbReference type="GO" id="GO:0000428">
    <property type="term" value="C:DNA-directed RNA polymerase complex"/>
    <property type="evidence" value="ECO:0007669"/>
    <property type="project" value="UniProtKB-KW"/>
</dbReference>
<dbReference type="PATRIC" id="fig|1618550.3.peg.109"/>
<keyword evidence="2 12" id="KW-0639">Primosome</keyword>
<evidence type="ECO:0000256" key="4">
    <source>
        <dbReference type="ARBA" id="ARBA00022695"/>
    </source>
</evidence>
<evidence type="ECO:0000256" key="15">
    <source>
        <dbReference type="SAM" id="Coils"/>
    </source>
</evidence>
<evidence type="ECO:0000256" key="14">
    <source>
        <dbReference type="PIRSR" id="PIRSR002811-1"/>
    </source>
</evidence>
<dbReference type="InterPro" id="IPR037068">
    <property type="entry name" value="DNA_primase_core_N_sf"/>
</dbReference>
<comment type="function">
    <text evidence="12 13">RNA polymerase that catalyzes the synthesis of short RNA molecules used as primers for DNA polymerase during DNA replication.</text>
</comment>
<feature type="domain" description="Toprim" evidence="16">
    <location>
        <begin position="254"/>
        <end position="335"/>
    </location>
</feature>
<organism evidence="17 18">
    <name type="scientific">Candidatus Woesebacteria bacterium GW2011_GWA1_39_21</name>
    <dbReference type="NCBI Taxonomy" id="1618550"/>
    <lineage>
        <taxon>Bacteria</taxon>
        <taxon>Candidatus Woeseibacteriota</taxon>
    </lineage>
</organism>
<gene>
    <name evidence="12" type="primary">dnaG</name>
    <name evidence="17" type="ORF">UT39_C0002G0012</name>
</gene>
<dbReference type="Pfam" id="PF10410">
    <property type="entry name" value="DnaB_bind"/>
    <property type="match status" value="1"/>
</dbReference>
<dbReference type="GO" id="GO:0003677">
    <property type="term" value="F:DNA binding"/>
    <property type="evidence" value="ECO:0007669"/>
    <property type="project" value="UniProtKB-KW"/>
</dbReference>
<proteinExistence type="inferred from homology"/>
<evidence type="ECO:0000256" key="5">
    <source>
        <dbReference type="ARBA" id="ARBA00022705"/>
    </source>
</evidence>
<dbReference type="PANTHER" id="PTHR30313">
    <property type="entry name" value="DNA PRIMASE"/>
    <property type="match status" value="1"/>
</dbReference>
<dbReference type="GO" id="GO:0005737">
    <property type="term" value="C:cytoplasm"/>
    <property type="evidence" value="ECO:0007669"/>
    <property type="project" value="TreeGrafter"/>
</dbReference>
<evidence type="ECO:0000313" key="18">
    <source>
        <dbReference type="Proteomes" id="UP000034246"/>
    </source>
</evidence>
<reference evidence="17 18" key="1">
    <citation type="journal article" date="2015" name="Nature">
        <title>rRNA introns, odd ribosomes, and small enigmatic genomes across a large radiation of phyla.</title>
        <authorList>
            <person name="Brown C.T."/>
            <person name="Hug L.A."/>
            <person name="Thomas B.C."/>
            <person name="Sharon I."/>
            <person name="Castelle C.J."/>
            <person name="Singh A."/>
            <person name="Wilkins M.J."/>
            <person name="Williams K.H."/>
            <person name="Banfield J.F."/>
        </authorList>
    </citation>
    <scope>NUCLEOTIDE SEQUENCE [LARGE SCALE GENOMIC DNA]</scope>
</reference>
<name>A0A0G0NG87_9BACT</name>
<dbReference type="PIRSF" id="PIRSF002811">
    <property type="entry name" value="DnaG"/>
    <property type="match status" value="1"/>
</dbReference>
<dbReference type="Pfam" id="PF01807">
    <property type="entry name" value="Zn_ribbon_DnaG"/>
    <property type="match status" value="1"/>
</dbReference>
<evidence type="ECO:0000256" key="6">
    <source>
        <dbReference type="ARBA" id="ARBA00022723"/>
    </source>
</evidence>
<evidence type="ECO:0000256" key="2">
    <source>
        <dbReference type="ARBA" id="ARBA00022515"/>
    </source>
</evidence>
<comment type="similarity">
    <text evidence="12 13">Belongs to the DnaG primase family.</text>
</comment>
<dbReference type="InterPro" id="IPR013264">
    <property type="entry name" value="DNAG_N"/>
</dbReference>
<keyword evidence="1 12" id="KW-0240">DNA-directed RNA polymerase</keyword>
<accession>A0A0G0NG87</accession>
<dbReference type="InterPro" id="IPR006295">
    <property type="entry name" value="DNA_primase_DnaG"/>
</dbReference>
<comment type="domain">
    <text evidence="12">Contains an N-terminal zinc-binding domain, a central core domain that contains the primase activity, and a C-terminal DnaB-binding domain.</text>
</comment>
<evidence type="ECO:0000256" key="12">
    <source>
        <dbReference type="HAMAP-Rule" id="MF_00974"/>
    </source>
</evidence>
<dbReference type="Proteomes" id="UP000034246">
    <property type="component" value="Unassembled WGS sequence"/>
</dbReference>
<dbReference type="InterPro" id="IPR036977">
    <property type="entry name" value="DNA_primase_Znf_CHC2"/>
</dbReference>
<keyword evidence="11 12" id="KW-0804">Transcription</keyword>
<dbReference type="SMART" id="SM00493">
    <property type="entry name" value="TOPRIM"/>
    <property type="match status" value="1"/>
</dbReference>
<dbReference type="PANTHER" id="PTHR30313:SF2">
    <property type="entry name" value="DNA PRIMASE"/>
    <property type="match status" value="1"/>
</dbReference>
<feature type="coiled-coil region" evidence="15">
    <location>
        <begin position="561"/>
        <end position="588"/>
    </location>
</feature>
<keyword evidence="8 12" id="KW-0862">Zinc</keyword>
<dbReference type="AlphaFoldDB" id="A0A0G0NG87"/>
<sequence>MAGTVEEIKAKADIVQIISERINVKKAGKHFKALCPFHGEKTPSFMISPELQIYKCFGCSLGGDVIDFLERYEGMDFNEAVEYLSERTGIKLESSFFQPKKDREKIVEINELASKYYQYLLLKHKLGKEALAYLLEKRKLTIATIQKFRIGYSPGNQEIFESFFIKKKGIRVRDLAMAGICYEKYGKAIDRFSGRVIFPLFDHRNNVVGFSGRVMPGSSQELAKYINTPETPAYHKSEVLFGLNFTKEEIKKSAFAIITEGELDAISPWQRGVKNIVAIKGSALTEAHAHLLSRFTKNITLALDADFAGNAAAKRGIEIAQRLGLKVKVAVLKGYKDPDEMALVGIEKFSDCVKKAVSVYDFIIGSAMEKYDRQTIEGKMDIAREAIPFLAKIEDEIVKAYYIESLSKKLGVPYESVYSEVEKNRISKIGKQDEKRIDDPVARKRRDRVEEMFLVLLLLEQPEKVKEYALYFKSTFISKVVDTLGVFLKKKVFDIRGFVQNLPDELKDKFNDIYLINSSEFDNLTSLEVKKEIELLRKTLELITISEKQNEIIERIKKSEKNKDKDDVKKYQKQLNDLVKTKLRLEGKAS</sequence>